<dbReference type="VEuPathDB" id="FungiDB:TSTA_034180"/>
<dbReference type="STRING" id="441959.B8M6V8"/>
<dbReference type="OrthoDB" id="73875at2759"/>
<dbReference type="AlphaFoldDB" id="B8M6V8"/>
<organism evidence="1 2">
    <name type="scientific">Talaromyces stipitatus (strain ATCC 10500 / CBS 375.48 / QM 6759 / NRRL 1006)</name>
    <name type="common">Penicillium stipitatum</name>
    <dbReference type="NCBI Taxonomy" id="441959"/>
    <lineage>
        <taxon>Eukaryota</taxon>
        <taxon>Fungi</taxon>
        <taxon>Dikarya</taxon>
        <taxon>Ascomycota</taxon>
        <taxon>Pezizomycotina</taxon>
        <taxon>Eurotiomycetes</taxon>
        <taxon>Eurotiomycetidae</taxon>
        <taxon>Eurotiales</taxon>
        <taxon>Trichocomaceae</taxon>
        <taxon>Talaromyces</taxon>
        <taxon>Talaromyces sect. Talaromyces</taxon>
    </lineage>
</organism>
<dbReference type="RefSeq" id="XP_002480612.1">
    <property type="nucleotide sequence ID" value="XM_002480567.1"/>
</dbReference>
<protein>
    <submittedName>
        <fullName evidence="1">Uncharacterized protein</fullName>
    </submittedName>
</protein>
<dbReference type="Proteomes" id="UP000001745">
    <property type="component" value="Unassembled WGS sequence"/>
</dbReference>
<gene>
    <name evidence="1" type="ORF">TSTA_034180</name>
</gene>
<dbReference type="EMBL" id="EQ962654">
    <property type="protein sequence ID" value="EED20178.1"/>
    <property type="molecule type" value="Genomic_DNA"/>
</dbReference>
<dbReference type="PhylomeDB" id="B8M6V8"/>
<reference evidence="2" key="1">
    <citation type="journal article" date="2015" name="Genome Announc.">
        <title>Genome sequence of the AIDS-associated pathogen Penicillium marneffei (ATCC18224) and its near taxonomic relative Talaromyces stipitatus (ATCC10500).</title>
        <authorList>
            <person name="Nierman W.C."/>
            <person name="Fedorova-Abrams N.D."/>
            <person name="Andrianopoulos A."/>
        </authorList>
    </citation>
    <scope>NUCLEOTIDE SEQUENCE [LARGE SCALE GENOMIC DNA]</scope>
    <source>
        <strain evidence="2">ATCC 10500 / CBS 375.48 / QM 6759 / NRRL 1006</strain>
    </source>
</reference>
<sequence length="411" mass="45922">MECVGFCPAGKVKVAMNTYNHSCYNRGYESYCCEPSYYTETTRLSDDIAAFQDALASYGANPTCSTTATRDLVGRDDSPVQQVKSFLTSFFLACNLDELQQLKGKIQVWDAWAVTTSRGTNPTRTSLVGWPATQRSGTRTSMTMEAMSQFLATFDLCAGDNFLCTEEGFDNQNLISGGGSDELKQWLQWKAQSRSIFGATDILVVGDWNTDDSIYDEALDNENVEDCEDCKINIESVVVEHSTNFHTEHIIELQSMSTFFAWLVTESSCNIDCQFFLKFFNKDVLKTTAMPGGYNSGVPSLRIMEALGSWSNTNQFRLLEKRLNGIKASLWSLDNLKAPDKWKAAYESAAPDEAITILKGVITVFSYLNYPSVWERLKATNALIRQELETAQDAYNDATGSQTKIADCWDQ</sequence>
<proteinExistence type="predicted"/>
<dbReference type="eggNOG" id="KOG2806">
    <property type="taxonomic scope" value="Eukaryota"/>
</dbReference>
<evidence type="ECO:0000313" key="1">
    <source>
        <dbReference type="EMBL" id="EED20178.1"/>
    </source>
</evidence>
<name>B8M6V8_TALSN</name>
<dbReference type="GeneID" id="8097834"/>
<dbReference type="InParanoid" id="B8M6V8"/>
<evidence type="ECO:0000313" key="2">
    <source>
        <dbReference type="Proteomes" id="UP000001745"/>
    </source>
</evidence>
<keyword evidence="2" id="KW-1185">Reference proteome</keyword>
<dbReference type="HOGENOM" id="CLU_669358_0_0_1"/>
<accession>B8M6V8</accession>